<keyword evidence="11" id="KW-1003">Cell membrane</keyword>
<evidence type="ECO:0000256" key="7">
    <source>
        <dbReference type="ARBA" id="ARBA00022989"/>
    </source>
</evidence>
<keyword evidence="6 11" id="KW-0375">Hydrogen ion transport</keyword>
<dbReference type="HAMAP" id="MF_01393">
    <property type="entry name" value="ATP_synth_a_bact"/>
    <property type="match status" value="1"/>
</dbReference>
<dbReference type="InterPro" id="IPR000568">
    <property type="entry name" value="ATP_synth_F0_asu"/>
</dbReference>
<evidence type="ECO:0000256" key="9">
    <source>
        <dbReference type="ARBA" id="ARBA00023136"/>
    </source>
</evidence>
<dbReference type="Pfam" id="PF00119">
    <property type="entry name" value="ATP-synt_A"/>
    <property type="match status" value="1"/>
</dbReference>
<comment type="caution">
    <text evidence="14">The sequence shown here is derived from an EMBL/GenBank/DDBJ whole genome shotgun (WGS) entry which is preliminary data.</text>
</comment>
<keyword evidence="3 11" id="KW-0813">Transport</keyword>
<dbReference type="Proteomes" id="UP001257739">
    <property type="component" value="Unassembled WGS sequence"/>
</dbReference>
<proteinExistence type="inferred from homology"/>
<keyword evidence="15" id="KW-1185">Reference proteome</keyword>
<reference evidence="14 15" key="1">
    <citation type="submission" date="2023-07" db="EMBL/GenBank/DDBJ databases">
        <title>Sorghum-associated microbial communities from plants grown in Nebraska, USA.</title>
        <authorList>
            <person name="Schachtman D."/>
        </authorList>
    </citation>
    <scope>NUCLEOTIDE SEQUENCE [LARGE SCALE GENOMIC DNA]</scope>
    <source>
        <strain evidence="14 15">BE248</strain>
    </source>
</reference>
<dbReference type="PRINTS" id="PR00123">
    <property type="entry name" value="ATPASEA"/>
</dbReference>
<feature type="transmembrane region" description="Helical" evidence="11">
    <location>
        <begin position="126"/>
        <end position="146"/>
    </location>
</feature>
<dbReference type="InterPro" id="IPR035908">
    <property type="entry name" value="F0_ATP_A_sf"/>
</dbReference>
<feature type="transmembrane region" description="Helical" evidence="11">
    <location>
        <begin position="33"/>
        <end position="51"/>
    </location>
</feature>
<feature type="transmembrane region" description="Helical" evidence="11">
    <location>
        <begin position="167"/>
        <end position="190"/>
    </location>
</feature>
<name>A0ABU1UMP2_9ACTN</name>
<dbReference type="InterPro" id="IPR023011">
    <property type="entry name" value="ATP_synth_F0_asu_AS"/>
</dbReference>
<evidence type="ECO:0000256" key="4">
    <source>
        <dbReference type="ARBA" id="ARBA00022547"/>
    </source>
</evidence>
<keyword evidence="8 11" id="KW-0406">Ion transport</keyword>
<evidence type="ECO:0000256" key="5">
    <source>
        <dbReference type="ARBA" id="ARBA00022692"/>
    </source>
</evidence>
<evidence type="ECO:0000256" key="12">
    <source>
        <dbReference type="RuleBase" id="RU000483"/>
    </source>
</evidence>
<dbReference type="SUPFAM" id="SSF81336">
    <property type="entry name" value="F1F0 ATP synthase subunit A"/>
    <property type="match status" value="1"/>
</dbReference>
<comment type="subcellular location">
    <subcellularLocation>
        <location evidence="11 12">Cell membrane</location>
        <topology evidence="11 12">Multi-pass membrane protein</topology>
    </subcellularLocation>
    <subcellularLocation>
        <location evidence="1">Membrane</location>
        <topology evidence="1">Multi-pass membrane protein</topology>
    </subcellularLocation>
</comment>
<evidence type="ECO:0000313" key="14">
    <source>
        <dbReference type="EMBL" id="MDR7086428.1"/>
    </source>
</evidence>
<dbReference type="PANTHER" id="PTHR42823">
    <property type="entry name" value="ATP SYNTHASE SUBUNIT A, CHLOROPLASTIC"/>
    <property type="match status" value="1"/>
</dbReference>
<sequence>MSLVAAGLATETEIEAGHHTTFEWLGLTFNSDTMLSTAVAGVVVLIFGFLLRRSVTDGVPGKIQLLWESLVEWVQGLTLSSIGRLNPFIVPLGVALFLFILIGNWFEAIPTGHKLPPPAADTNMTYGLALVVIIAVHTFGIREVGLRHYLKPFLSPLHLIEEIVKPFSLALRLFGNIFAGGIILSLIGLIPNYGAWIPEVLWKIFGMAIGGIQAFIFTLLTILYFGFAVSHGGDDEHHDEPKEKKKKKAKKAEEKVAVAA</sequence>
<dbReference type="CDD" id="cd00310">
    <property type="entry name" value="ATP-synt_Fo_a_6"/>
    <property type="match status" value="1"/>
</dbReference>
<feature type="compositionally biased region" description="Basic and acidic residues" evidence="13">
    <location>
        <begin position="251"/>
        <end position="260"/>
    </location>
</feature>
<keyword evidence="9 11" id="KW-0472">Membrane</keyword>
<evidence type="ECO:0000256" key="8">
    <source>
        <dbReference type="ARBA" id="ARBA00023065"/>
    </source>
</evidence>
<gene>
    <name evidence="11" type="primary">atpB</name>
    <name evidence="14" type="ORF">J2X11_001267</name>
</gene>
<dbReference type="RefSeq" id="WP_309968241.1">
    <property type="nucleotide sequence ID" value="NZ_JAVDWH010000001.1"/>
</dbReference>
<dbReference type="Gene3D" id="1.20.120.220">
    <property type="entry name" value="ATP synthase, F0 complex, subunit A"/>
    <property type="match status" value="1"/>
</dbReference>
<keyword evidence="10 11" id="KW-0066">ATP synthesis</keyword>
<evidence type="ECO:0000313" key="15">
    <source>
        <dbReference type="Proteomes" id="UP001257739"/>
    </source>
</evidence>
<keyword evidence="7 11" id="KW-1133">Transmembrane helix</keyword>
<dbReference type="NCBIfam" id="TIGR01131">
    <property type="entry name" value="ATP_synt_6_or_A"/>
    <property type="match status" value="1"/>
</dbReference>
<protein>
    <recommendedName>
        <fullName evidence="11 12">ATP synthase subunit a</fullName>
    </recommendedName>
    <alternativeName>
        <fullName evidence="11">ATP synthase F0 sector subunit a</fullName>
    </alternativeName>
    <alternativeName>
        <fullName evidence="11">F-ATPase subunit 6</fullName>
    </alternativeName>
</protein>
<evidence type="ECO:0000256" key="11">
    <source>
        <dbReference type="HAMAP-Rule" id="MF_01393"/>
    </source>
</evidence>
<keyword evidence="4 11" id="KW-0138">CF(0)</keyword>
<dbReference type="PROSITE" id="PS00449">
    <property type="entry name" value="ATPASE_A"/>
    <property type="match status" value="1"/>
</dbReference>
<evidence type="ECO:0000256" key="10">
    <source>
        <dbReference type="ARBA" id="ARBA00023310"/>
    </source>
</evidence>
<feature type="transmembrane region" description="Helical" evidence="11">
    <location>
        <begin position="88"/>
        <end position="106"/>
    </location>
</feature>
<organism evidence="14 15">
    <name type="scientific">Aeromicrobium panaciterrae</name>
    <dbReference type="NCBI Taxonomy" id="363861"/>
    <lineage>
        <taxon>Bacteria</taxon>
        <taxon>Bacillati</taxon>
        <taxon>Actinomycetota</taxon>
        <taxon>Actinomycetes</taxon>
        <taxon>Propionibacteriales</taxon>
        <taxon>Nocardioidaceae</taxon>
        <taxon>Aeromicrobium</taxon>
    </lineage>
</organism>
<dbReference type="EMBL" id="JAVDWH010000001">
    <property type="protein sequence ID" value="MDR7086428.1"/>
    <property type="molecule type" value="Genomic_DNA"/>
</dbReference>
<evidence type="ECO:0000256" key="6">
    <source>
        <dbReference type="ARBA" id="ARBA00022781"/>
    </source>
</evidence>
<accession>A0ABU1UMP2</accession>
<evidence type="ECO:0000256" key="3">
    <source>
        <dbReference type="ARBA" id="ARBA00022448"/>
    </source>
</evidence>
<comment type="similarity">
    <text evidence="2 11 12">Belongs to the ATPase A chain family.</text>
</comment>
<dbReference type="InterPro" id="IPR045082">
    <property type="entry name" value="ATP_syn_F0_a_bact/chloroplast"/>
</dbReference>
<evidence type="ECO:0000256" key="1">
    <source>
        <dbReference type="ARBA" id="ARBA00004141"/>
    </source>
</evidence>
<dbReference type="PANTHER" id="PTHR42823:SF3">
    <property type="entry name" value="ATP SYNTHASE SUBUNIT A, CHLOROPLASTIC"/>
    <property type="match status" value="1"/>
</dbReference>
<evidence type="ECO:0000256" key="13">
    <source>
        <dbReference type="SAM" id="MobiDB-lite"/>
    </source>
</evidence>
<evidence type="ECO:0000256" key="2">
    <source>
        <dbReference type="ARBA" id="ARBA00006810"/>
    </source>
</evidence>
<comment type="function">
    <text evidence="11 12">Key component of the proton channel; it plays a direct role in the translocation of protons across the membrane.</text>
</comment>
<keyword evidence="5 11" id="KW-0812">Transmembrane</keyword>
<feature type="transmembrane region" description="Helical" evidence="11">
    <location>
        <begin position="202"/>
        <end position="227"/>
    </location>
</feature>
<feature type="region of interest" description="Disordered" evidence="13">
    <location>
        <begin position="234"/>
        <end position="260"/>
    </location>
</feature>
<feature type="compositionally biased region" description="Basic and acidic residues" evidence="13">
    <location>
        <begin position="234"/>
        <end position="243"/>
    </location>
</feature>